<accession>A0A166SH61</accession>
<protein>
    <submittedName>
        <fullName evidence="2">Uncharacterized protein</fullName>
    </submittedName>
</protein>
<evidence type="ECO:0000313" key="3">
    <source>
        <dbReference type="Proteomes" id="UP000076552"/>
    </source>
</evidence>
<feature type="region of interest" description="Disordered" evidence="1">
    <location>
        <begin position="61"/>
        <end position="82"/>
    </location>
</feature>
<comment type="caution">
    <text evidence="2">The sequence shown here is derived from an EMBL/GenBank/DDBJ whole genome shotgun (WGS) entry which is preliminary data.</text>
</comment>
<feature type="region of interest" description="Disordered" evidence="1">
    <location>
        <begin position="239"/>
        <end position="258"/>
    </location>
</feature>
<sequence>MPKFPTPSRCRRRLRRHRLRFCDILDNSFLLKWALEFHQKPFPPPGLPYLDDEPAWKEYFDRKTPAQKKTKKQTPDSKQKRISEDPALGVVYGHFEFSVAAATRLLDSGNGPLVVRNPDRLSLHRGDLEPSTVSADVGNFSPHVPLTVCNPDVDEPLPEEQADVSNTTQDGVLSQEPASPTSPTSPTSPPYQPFELGEGCGCAHLDDSHDANSDEYILFLPPETAQAALLLPRLQPRLVTVSPPPPPQSSPAPLYRTSLSQNPRRRGVIFPFI</sequence>
<name>A0A166SH61_9PEZI</name>
<keyword evidence="3" id="KW-1185">Reference proteome</keyword>
<evidence type="ECO:0000256" key="1">
    <source>
        <dbReference type="SAM" id="MobiDB-lite"/>
    </source>
</evidence>
<proteinExistence type="predicted"/>
<feature type="region of interest" description="Disordered" evidence="1">
    <location>
        <begin position="148"/>
        <end position="199"/>
    </location>
</feature>
<gene>
    <name evidence="2" type="ORF">CT0861_10461</name>
</gene>
<dbReference type="EMBL" id="LFIV01000085">
    <property type="protein sequence ID" value="KZL70730.1"/>
    <property type="molecule type" value="Genomic_DNA"/>
</dbReference>
<evidence type="ECO:0000313" key="2">
    <source>
        <dbReference type="EMBL" id="KZL70730.1"/>
    </source>
</evidence>
<feature type="compositionally biased region" description="Basic and acidic residues" evidence="1">
    <location>
        <begin position="73"/>
        <end position="82"/>
    </location>
</feature>
<dbReference type="AlphaFoldDB" id="A0A166SH61"/>
<reference evidence="2 3" key="1">
    <citation type="submission" date="2015-06" db="EMBL/GenBank/DDBJ databases">
        <title>Survival trade-offs in plant roots during colonization by closely related pathogenic and mutualistic fungi.</title>
        <authorList>
            <person name="Hacquard S."/>
            <person name="Kracher B."/>
            <person name="Hiruma K."/>
            <person name="Weinman A."/>
            <person name="Muench P."/>
            <person name="Garrido Oter R."/>
            <person name="Ver Loren van Themaat E."/>
            <person name="Dallerey J.-F."/>
            <person name="Damm U."/>
            <person name="Henrissat B."/>
            <person name="Lespinet O."/>
            <person name="Thon M."/>
            <person name="Kemen E."/>
            <person name="McHardy A.C."/>
            <person name="Schulze-Lefert P."/>
            <person name="O'Connell R.J."/>
        </authorList>
    </citation>
    <scope>NUCLEOTIDE SEQUENCE [LARGE SCALE GENOMIC DNA]</scope>
    <source>
        <strain evidence="2 3">0861</strain>
    </source>
</reference>
<organism evidence="2 3">
    <name type="scientific">Colletotrichum tofieldiae</name>
    <dbReference type="NCBI Taxonomy" id="708197"/>
    <lineage>
        <taxon>Eukaryota</taxon>
        <taxon>Fungi</taxon>
        <taxon>Dikarya</taxon>
        <taxon>Ascomycota</taxon>
        <taxon>Pezizomycotina</taxon>
        <taxon>Sordariomycetes</taxon>
        <taxon>Hypocreomycetidae</taxon>
        <taxon>Glomerellales</taxon>
        <taxon>Glomerellaceae</taxon>
        <taxon>Colletotrichum</taxon>
        <taxon>Colletotrichum spaethianum species complex</taxon>
    </lineage>
</organism>
<dbReference type="Proteomes" id="UP000076552">
    <property type="component" value="Unassembled WGS sequence"/>
</dbReference>
<feature type="compositionally biased region" description="Acidic residues" evidence="1">
    <location>
        <begin position="152"/>
        <end position="162"/>
    </location>
</feature>
<feature type="compositionally biased region" description="Polar residues" evidence="1">
    <location>
        <begin position="163"/>
        <end position="178"/>
    </location>
</feature>